<dbReference type="Proteomes" id="UP000054988">
    <property type="component" value="Unassembled WGS sequence"/>
</dbReference>
<comment type="caution">
    <text evidence="2">The sequence shown here is derived from an EMBL/GenBank/DDBJ whole genome shotgun (WGS) entry which is preliminary data.</text>
</comment>
<feature type="compositionally biased region" description="Polar residues" evidence="1">
    <location>
        <begin position="160"/>
        <end position="169"/>
    </location>
</feature>
<gene>
    <name evidence="2" type="ORF">WG66_8139</name>
</gene>
<accession>A0A0W0FSJ2</accession>
<feature type="region of interest" description="Disordered" evidence="1">
    <location>
        <begin position="145"/>
        <end position="169"/>
    </location>
</feature>
<sequence length="169" mass="18877">MLFCIAKAKVNDPDGWFWVILLGTDRLKTLFGIIYTMVGNDVNANLLQLAECITGTTEVGNILAQKPEWDQTPCCLCLPVVDKEGNHISLPNRADHVNPQLWLKEKLLLCTVNLLTSWKKGVTLLLVENPSGINILHLLDKTMEPNPLDPDDVEKEDKTTNSPESMLNN</sequence>
<organism evidence="2 3">
    <name type="scientific">Moniliophthora roreri</name>
    <name type="common">Frosty pod rot fungus</name>
    <name type="synonym">Monilia roreri</name>
    <dbReference type="NCBI Taxonomy" id="221103"/>
    <lineage>
        <taxon>Eukaryota</taxon>
        <taxon>Fungi</taxon>
        <taxon>Dikarya</taxon>
        <taxon>Basidiomycota</taxon>
        <taxon>Agaricomycotina</taxon>
        <taxon>Agaricomycetes</taxon>
        <taxon>Agaricomycetidae</taxon>
        <taxon>Agaricales</taxon>
        <taxon>Marasmiineae</taxon>
        <taxon>Marasmiaceae</taxon>
        <taxon>Moniliophthora</taxon>
    </lineage>
</organism>
<dbReference type="EMBL" id="LATX01001691">
    <property type="protein sequence ID" value="KTB39278.1"/>
    <property type="molecule type" value="Genomic_DNA"/>
</dbReference>
<evidence type="ECO:0000313" key="2">
    <source>
        <dbReference type="EMBL" id="KTB39278.1"/>
    </source>
</evidence>
<name>A0A0W0FSJ2_MONRR</name>
<evidence type="ECO:0000313" key="3">
    <source>
        <dbReference type="Proteomes" id="UP000054988"/>
    </source>
</evidence>
<evidence type="ECO:0000256" key="1">
    <source>
        <dbReference type="SAM" id="MobiDB-lite"/>
    </source>
</evidence>
<proteinExistence type="predicted"/>
<dbReference type="AlphaFoldDB" id="A0A0W0FSJ2"/>
<protein>
    <submittedName>
        <fullName evidence="2">Uncharacterized protein</fullName>
    </submittedName>
</protein>
<reference evidence="2 3" key="1">
    <citation type="submission" date="2015-12" db="EMBL/GenBank/DDBJ databases">
        <title>Draft genome sequence of Moniliophthora roreri, the causal agent of frosty pod rot of cacao.</title>
        <authorList>
            <person name="Aime M.C."/>
            <person name="Diaz-Valderrama J.R."/>
            <person name="Kijpornyongpan T."/>
            <person name="Phillips-Mora W."/>
        </authorList>
    </citation>
    <scope>NUCLEOTIDE SEQUENCE [LARGE SCALE GENOMIC DNA]</scope>
    <source>
        <strain evidence="2 3">MCA 2952</strain>
    </source>
</reference>